<keyword evidence="2" id="KW-1185">Reference proteome</keyword>
<protein>
    <submittedName>
        <fullName evidence="1">Uncharacterized protein</fullName>
    </submittedName>
</protein>
<gene>
    <name evidence="1" type="ORF">Pro02_04610</name>
</gene>
<accession>A0A8J3WAN0</accession>
<sequence length="225" mass="24073">MLLTVILAAALLSGCSEDVVVPYGPAPTPRGPLALAAPDNGRLRARDWPRACDLLTEADIRAILPSTTRVSSTSEDGKFISTGGEAPYNFVVPDARCGYEVFFPGTYDPSRGASVFAEVHFAGSPELARQNWDKFVADPGNLQCTADFPGLGADACLRDRLTKYFTVRKKGVIVQIGSHDPNLAQGTRLAGQSAEDAAASAWNATRVWEAEVTPLFVRPVLARLP</sequence>
<dbReference type="EMBL" id="BOOI01000002">
    <property type="protein sequence ID" value="GIH82053.1"/>
    <property type="molecule type" value="Genomic_DNA"/>
</dbReference>
<evidence type="ECO:0000313" key="2">
    <source>
        <dbReference type="Proteomes" id="UP000655044"/>
    </source>
</evidence>
<name>A0A8J3WAN0_PLARO</name>
<reference evidence="1" key="1">
    <citation type="submission" date="2021-01" db="EMBL/GenBank/DDBJ databases">
        <title>Whole genome shotgun sequence of Planobispora rosea NBRC 15558.</title>
        <authorList>
            <person name="Komaki H."/>
            <person name="Tamura T."/>
        </authorList>
    </citation>
    <scope>NUCLEOTIDE SEQUENCE</scope>
    <source>
        <strain evidence="1">NBRC 15558</strain>
    </source>
</reference>
<evidence type="ECO:0000313" key="1">
    <source>
        <dbReference type="EMBL" id="GIH82053.1"/>
    </source>
</evidence>
<dbReference type="AlphaFoldDB" id="A0A8J3WAN0"/>
<proteinExistence type="predicted"/>
<dbReference type="Proteomes" id="UP000655044">
    <property type="component" value="Unassembled WGS sequence"/>
</dbReference>
<comment type="caution">
    <text evidence="1">The sequence shown here is derived from an EMBL/GenBank/DDBJ whole genome shotgun (WGS) entry which is preliminary data.</text>
</comment>
<organism evidence="1 2">
    <name type="scientific">Planobispora rosea</name>
    <dbReference type="NCBI Taxonomy" id="35762"/>
    <lineage>
        <taxon>Bacteria</taxon>
        <taxon>Bacillati</taxon>
        <taxon>Actinomycetota</taxon>
        <taxon>Actinomycetes</taxon>
        <taxon>Streptosporangiales</taxon>
        <taxon>Streptosporangiaceae</taxon>
        <taxon>Planobispora</taxon>
    </lineage>
</organism>